<reference evidence="3 4" key="1">
    <citation type="submission" date="2021-04" db="EMBL/GenBank/DDBJ databases">
        <title>Complete genome sequence of a novel Streptococcus species.</title>
        <authorList>
            <person name="Teng J.L.L."/>
        </authorList>
    </citation>
    <scope>NUCLEOTIDE SEQUENCE [LARGE SCALE GENOMIC DNA]</scope>
    <source>
        <strain evidence="3 4">HKU75</strain>
    </source>
</reference>
<gene>
    <name evidence="3" type="ORF">INT76_02910</name>
</gene>
<feature type="transmembrane region" description="Helical" evidence="1">
    <location>
        <begin position="53"/>
        <end position="75"/>
    </location>
</feature>
<keyword evidence="4" id="KW-1185">Reference proteome</keyword>
<evidence type="ECO:0000313" key="4">
    <source>
        <dbReference type="Proteomes" id="UP000677616"/>
    </source>
</evidence>
<feature type="transmembrane region" description="Helical" evidence="1">
    <location>
        <begin position="87"/>
        <end position="112"/>
    </location>
</feature>
<keyword evidence="1" id="KW-0472">Membrane</keyword>
<dbReference type="Pfam" id="PF07853">
    <property type="entry name" value="DUF1648"/>
    <property type="match status" value="1"/>
</dbReference>
<evidence type="ECO:0000313" key="3">
    <source>
        <dbReference type="EMBL" id="QUE55355.1"/>
    </source>
</evidence>
<dbReference type="PANTHER" id="PTHR37810">
    <property type="entry name" value="IMMUNITY PROTEIN SDPI"/>
    <property type="match status" value="1"/>
</dbReference>
<dbReference type="PANTHER" id="PTHR37810:SF5">
    <property type="entry name" value="IMMUNITY PROTEIN SDPI"/>
    <property type="match status" value="1"/>
</dbReference>
<feature type="domain" description="DUF1648" evidence="2">
    <location>
        <begin position="14"/>
        <end position="62"/>
    </location>
</feature>
<accession>A0ABX7YNT1</accession>
<feature type="transmembrane region" description="Helical" evidence="1">
    <location>
        <begin position="187"/>
        <end position="206"/>
    </location>
</feature>
<sequence>MKKINLNLLILTSILTLLPILVGLILWKDLPASLPSHFGLDGQADGFSSKLEVVFLIPLVMLGLHLFAVIVTSLDPKASHVSPKMKILVYWLVPLISGLVQLSIYGAALGIIANSTRIGLVMVGIVFLVVGNYLPKTKQNYTVGIRLPWTLDSEENWNKTHRLAGRLWVLGGTIILLNGFLSWAVLYVFFGVLLVMVLVPIFYSYWISRSY</sequence>
<evidence type="ECO:0000256" key="1">
    <source>
        <dbReference type="SAM" id="Phobius"/>
    </source>
</evidence>
<feature type="transmembrane region" description="Helical" evidence="1">
    <location>
        <begin position="7"/>
        <end position="27"/>
    </location>
</feature>
<dbReference type="InterPro" id="IPR025962">
    <property type="entry name" value="SdpI/YhfL"/>
</dbReference>
<proteinExistence type="predicted"/>
<dbReference type="EMBL" id="CP073084">
    <property type="protein sequence ID" value="QUE55355.1"/>
    <property type="molecule type" value="Genomic_DNA"/>
</dbReference>
<name>A0ABX7YNT1_9STRE</name>
<keyword evidence="1" id="KW-0812">Transmembrane</keyword>
<keyword evidence="1" id="KW-1133">Transmembrane helix</keyword>
<dbReference type="PIRSF" id="PIRSF038959">
    <property type="entry name" value="SdpI"/>
    <property type="match status" value="1"/>
</dbReference>
<dbReference type="RefSeq" id="WP_212573002.1">
    <property type="nucleotide sequence ID" value="NZ_CP073084.1"/>
</dbReference>
<dbReference type="Pfam" id="PF13630">
    <property type="entry name" value="SdpI"/>
    <property type="match status" value="1"/>
</dbReference>
<evidence type="ECO:0000259" key="2">
    <source>
        <dbReference type="Pfam" id="PF07853"/>
    </source>
</evidence>
<organism evidence="3 4">
    <name type="scientific">Streptococcus oriscaviae</name>
    <dbReference type="NCBI Taxonomy" id="2781599"/>
    <lineage>
        <taxon>Bacteria</taxon>
        <taxon>Bacillati</taxon>
        <taxon>Bacillota</taxon>
        <taxon>Bacilli</taxon>
        <taxon>Lactobacillales</taxon>
        <taxon>Streptococcaceae</taxon>
        <taxon>Streptococcus</taxon>
    </lineage>
</organism>
<protein>
    <submittedName>
        <fullName evidence="3">SdpI family protein</fullName>
    </submittedName>
</protein>
<dbReference type="InterPro" id="IPR012867">
    <property type="entry name" value="DUF1648"/>
</dbReference>
<feature type="transmembrane region" description="Helical" evidence="1">
    <location>
        <begin position="163"/>
        <end position="181"/>
    </location>
</feature>
<feature type="transmembrane region" description="Helical" evidence="1">
    <location>
        <begin position="118"/>
        <end position="135"/>
    </location>
</feature>
<dbReference type="InterPro" id="IPR026272">
    <property type="entry name" value="SdpI"/>
</dbReference>
<dbReference type="Proteomes" id="UP000677616">
    <property type="component" value="Chromosome"/>
</dbReference>